<keyword evidence="9" id="KW-0547">Nucleotide-binding</keyword>
<evidence type="ECO:0000256" key="4">
    <source>
        <dbReference type="ARBA" id="ARBA00022475"/>
    </source>
</evidence>
<dbReference type="GO" id="GO:0005886">
    <property type="term" value="C:plasma membrane"/>
    <property type="evidence" value="ECO:0007669"/>
    <property type="project" value="UniProtKB-SubCell"/>
</dbReference>
<dbReference type="FunFam" id="1.10.287.130:FF:000049">
    <property type="entry name" value="C4-dicarboxylate transport sensor protein DctB"/>
    <property type="match status" value="1"/>
</dbReference>
<name>A0A4R7B199_9NEIS</name>
<evidence type="ECO:0000256" key="8">
    <source>
        <dbReference type="ARBA" id="ARBA00022692"/>
    </source>
</evidence>
<dbReference type="InterPro" id="IPR036097">
    <property type="entry name" value="HisK_dim/P_sf"/>
</dbReference>
<evidence type="ECO:0000313" key="18">
    <source>
        <dbReference type="EMBL" id="TDR73261.1"/>
    </source>
</evidence>
<evidence type="ECO:0000256" key="13">
    <source>
        <dbReference type="ARBA" id="ARBA00023012"/>
    </source>
</evidence>
<dbReference type="Gene3D" id="1.10.287.130">
    <property type="match status" value="1"/>
</dbReference>
<dbReference type="Pfam" id="PF02518">
    <property type="entry name" value="HATPase_c"/>
    <property type="match status" value="1"/>
</dbReference>
<dbReference type="PRINTS" id="PR00344">
    <property type="entry name" value="BCTRLSENSOR"/>
</dbReference>
<dbReference type="InterPro" id="IPR003594">
    <property type="entry name" value="HATPase_dom"/>
</dbReference>
<evidence type="ECO:0000256" key="9">
    <source>
        <dbReference type="ARBA" id="ARBA00022741"/>
    </source>
</evidence>
<dbReference type="OrthoDB" id="9772100at2"/>
<dbReference type="GO" id="GO:0000155">
    <property type="term" value="F:phosphorelay sensor kinase activity"/>
    <property type="evidence" value="ECO:0007669"/>
    <property type="project" value="InterPro"/>
</dbReference>
<keyword evidence="10 18" id="KW-0418">Kinase</keyword>
<protein>
    <recommendedName>
        <fullName evidence="15">C4-dicarboxylate transport sensor protein DctB</fullName>
        <ecNumber evidence="3">2.7.13.3</ecNumber>
    </recommendedName>
</protein>
<evidence type="ECO:0000259" key="17">
    <source>
        <dbReference type="PROSITE" id="PS50109"/>
    </source>
</evidence>
<comment type="caution">
    <text evidence="18">The sequence shown here is derived from an EMBL/GenBank/DDBJ whole genome shotgun (WGS) entry which is preliminary data.</text>
</comment>
<dbReference type="Gene3D" id="3.30.565.10">
    <property type="entry name" value="Histidine kinase-like ATPase, C-terminal domain"/>
    <property type="match status" value="1"/>
</dbReference>
<evidence type="ECO:0000313" key="19">
    <source>
        <dbReference type="Proteomes" id="UP000295611"/>
    </source>
</evidence>
<sequence>MSKRRSLSGSILYLALISFIVTGFAFWAFKASLSSSLAELENGANQRLDLYAATLDSEMERFARLPGVLGLSPAVVGLLHTPRDPELQRQVNRYLEHLTERTGATAIYIMNNQGQVLATSNWQQPDSFLGENDAFRPYFKEAIIGKSSHFFGIGTTRNEPGYYLSQALDDDGNAIGVAVVKISLAHLEHTWSQNKALVWVADANRVVILASRPEWKFATLGSLSSADLRKFDETRQYNRFKLKPLKIDELHRQSSDAREVRWQAPPGVADSALHRYLEQTRPLAGSNWQLSVLISLAPAYSLAYSRAGLAAVLTILILTGLVLLNERRRRLRDKLAAREALHRAYLQLEQKVEERTSDLLAANCQLKEEVAERTRAEAHLRQTQAELIQAGKMAVVGQLSAQIAHELNQPLAALSTLSANTVKYLARGNLATASGNLETIGQLVERMGRITGALRSFAHKSQTSSGQSALTHTLDNALFLVDQRLRHGAIEVRREEAPGLLADCDPNRLEQVLVNLLTNALDALQDQPGALIVIRSRQDGNRVELTLHDNGHGFSAKSLQHLFEPFYTTKPAGVGLGLGLALSASIVAEAGGTLTAANHPHGGAIFTLTLPAHSGEPVHV</sequence>
<dbReference type="Gene3D" id="6.10.250.3020">
    <property type="match status" value="1"/>
</dbReference>
<keyword evidence="8 16" id="KW-0812">Transmembrane</keyword>
<dbReference type="InterPro" id="IPR036890">
    <property type="entry name" value="HATPase_C_sf"/>
</dbReference>
<dbReference type="InterPro" id="IPR029151">
    <property type="entry name" value="Sensor-like_sf"/>
</dbReference>
<keyword evidence="13" id="KW-0902">Two-component regulatory system</keyword>
<evidence type="ECO:0000256" key="15">
    <source>
        <dbReference type="ARBA" id="ARBA00073143"/>
    </source>
</evidence>
<dbReference type="Gene3D" id="3.30.450.20">
    <property type="entry name" value="PAS domain"/>
    <property type="match status" value="2"/>
</dbReference>
<evidence type="ECO:0000256" key="3">
    <source>
        <dbReference type="ARBA" id="ARBA00012438"/>
    </source>
</evidence>
<feature type="transmembrane region" description="Helical" evidence="16">
    <location>
        <begin position="12"/>
        <end position="29"/>
    </location>
</feature>
<dbReference type="RefSeq" id="WP_133682983.1">
    <property type="nucleotide sequence ID" value="NZ_SNZP01000014.1"/>
</dbReference>
<keyword evidence="4" id="KW-1003">Cell membrane</keyword>
<evidence type="ECO:0000256" key="16">
    <source>
        <dbReference type="SAM" id="Phobius"/>
    </source>
</evidence>
<dbReference type="InterPro" id="IPR004358">
    <property type="entry name" value="Sig_transdc_His_kin-like_C"/>
</dbReference>
<evidence type="ECO:0000256" key="12">
    <source>
        <dbReference type="ARBA" id="ARBA00022989"/>
    </source>
</evidence>
<dbReference type="SUPFAM" id="SSF55874">
    <property type="entry name" value="ATPase domain of HSP90 chaperone/DNA topoisomerase II/histidine kinase"/>
    <property type="match status" value="1"/>
</dbReference>
<feature type="transmembrane region" description="Helical" evidence="16">
    <location>
        <begin position="303"/>
        <end position="324"/>
    </location>
</feature>
<accession>A0A4R7B199</accession>
<keyword evidence="12 16" id="KW-1133">Transmembrane helix</keyword>
<dbReference type="PANTHER" id="PTHR43065:SF46">
    <property type="entry name" value="C4-DICARBOXYLATE TRANSPORT SENSOR PROTEIN DCTB"/>
    <property type="match status" value="1"/>
</dbReference>
<evidence type="ECO:0000256" key="11">
    <source>
        <dbReference type="ARBA" id="ARBA00022840"/>
    </source>
</evidence>
<evidence type="ECO:0000256" key="5">
    <source>
        <dbReference type="ARBA" id="ARBA00022519"/>
    </source>
</evidence>
<keyword evidence="7" id="KW-0808">Transferase</keyword>
<dbReference type="SMART" id="SM00387">
    <property type="entry name" value="HATPase_c"/>
    <property type="match status" value="1"/>
</dbReference>
<evidence type="ECO:0000256" key="1">
    <source>
        <dbReference type="ARBA" id="ARBA00000085"/>
    </source>
</evidence>
<dbReference type="EMBL" id="SNZP01000014">
    <property type="protein sequence ID" value="TDR73261.1"/>
    <property type="molecule type" value="Genomic_DNA"/>
</dbReference>
<evidence type="ECO:0000256" key="7">
    <source>
        <dbReference type="ARBA" id="ARBA00022679"/>
    </source>
</evidence>
<dbReference type="GO" id="GO:0005524">
    <property type="term" value="F:ATP binding"/>
    <property type="evidence" value="ECO:0007669"/>
    <property type="project" value="UniProtKB-KW"/>
</dbReference>
<dbReference type="CDD" id="cd00082">
    <property type="entry name" value="HisKA"/>
    <property type="match status" value="1"/>
</dbReference>
<dbReference type="PIRSF" id="PIRSF036431">
    <property type="entry name" value="STHK_DctB"/>
    <property type="match status" value="1"/>
</dbReference>
<reference evidence="18 19" key="1">
    <citation type="submission" date="2019-03" db="EMBL/GenBank/DDBJ databases">
        <title>Genomic Encyclopedia of Type Strains, Phase III (KMG-III): the genomes of soil and plant-associated and newly described type strains.</title>
        <authorList>
            <person name="Whitman W."/>
        </authorList>
    </citation>
    <scope>NUCLEOTIDE SEQUENCE [LARGE SCALE GENOMIC DNA]</scope>
    <source>
        <strain evidence="18 19">CECT 8976</strain>
    </source>
</reference>
<dbReference type="SMART" id="SM00388">
    <property type="entry name" value="HisKA"/>
    <property type="match status" value="1"/>
</dbReference>
<dbReference type="EC" id="2.7.13.3" evidence="3"/>
<dbReference type="InterPro" id="IPR017055">
    <property type="entry name" value="Sig_transdc_His_kinase_DctB"/>
</dbReference>
<keyword evidence="6" id="KW-0597">Phosphoprotein</keyword>
<comment type="catalytic activity">
    <reaction evidence="1">
        <text>ATP + protein L-histidine = ADP + protein N-phospho-L-histidine.</text>
        <dbReference type="EC" id="2.7.13.3"/>
    </reaction>
</comment>
<evidence type="ECO:0000256" key="6">
    <source>
        <dbReference type="ARBA" id="ARBA00022553"/>
    </source>
</evidence>
<dbReference type="SUPFAM" id="SSF103190">
    <property type="entry name" value="Sensory domain-like"/>
    <property type="match status" value="1"/>
</dbReference>
<dbReference type="InterPro" id="IPR005467">
    <property type="entry name" value="His_kinase_dom"/>
</dbReference>
<dbReference type="PANTHER" id="PTHR43065">
    <property type="entry name" value="SENSOR HISTIDINE KINASE"/>
    <property type="match status" value="1"/>
</dbReference>
<evidence type="ECO:0000256" key="14">
    <source>
        <dbReference type="ARBA" id="ARBA00023136"/>
    </source>
</evidence>
<dbReference type="InterPro" id="IPR003661">
    <property type="entry name" value="HisK_dim/P_dom"/>
</dbReference>
<gene>
    <name evidence="18" type="ORF">DFP86_11422</name>
</gene>
<dbReference type="Proteomes" id="UP000295611">
    <property type="component" value="Unassembled WGS sequence"/>
</dbReference>
<feature type="domain" description="Histidine kinase" evidence="17">
    <location>
        <begin position="402"/>
        <end position="614"/>
    </location>
</feature>
<organism evidence="18 19">
    <name type="scientific">Paludibacterium purpuratum</name>
    <dbReference type="NCBI Taxonomy" id="1144873"/>
    <lineage>
        <taxon>Bacteria</taxon>
        <taxon>Pseudomonadati</taxon>
        <taxon>Pseudomonadota</taxon>
        <taxon>Betaproteobacteria</taxon>
        <taxon>Neisseriales</taxon>
        <taxon>Chromobacteriaceae</taxon>
        <taxon>Paludibacterium</taxon>
    </lineage>
</organism>
<proteinExistence type="predicted"/>
<comment type="subcellular location">
    <subcellularLocation>
        <location evidence="2">Cell inner membrane</location>
        <topology evidence="2">Multi-pass membrane protein</topology>
    </subcellularLocation>
</comment>
<dbReference type="Pfam" id="PF02743">
    <property type="entry name" value="dCache_1"/>
    <property type="match status" value="1"/>
</dbReference>
<evidence type="ECO:0000256" key="10">
    <source>
        <dbReference type="ARBA" id="ARBA00022777"/>
    </source>
</evidence>
<keyword evidence="5" id="KW-0997">Cell inner membrane</keyword>
<dbReference type="AlphaFoldDB" id="A0A4R7B199"/>
<keyword evidence="19" id="KW-1185">Reference proteome</keyword>
<keyword evidence="11" id="KW-0067">ATP-binding</keyword>
<keyword evidence="14 16" id="KW-0472">Membrane</keyword>
<dbReference type="SUPFAM" id="SSF47384">
    <property type="entry name" value="Homodimeric domain of signal transducing histidine kinase"/>
    <property type="match status" value="1"/>
</dbReference>
<dbReference type="InterPro" id="IPR033479">
    <property type="entry name" value="dCache_1"/>
</dbReference>
<evidence type="ECO:0000256" key="2">
    <source>
        <dbReference type="ARBA" id="ARBA00004429"/>
    </source>
</evidence>
<dbReference type="PROSITE" id="PS50109">
    <property type="entry name" value="HIS_KIN"/>
    <property type="match status" value="1"/>
</dbReference>